<dbReference type="EMBL" id="JAJBZT010000012">
    <property type="protein sequence ID" value="MCB6185074.1"/>
    <property type="molecule type" value="Genomic_DNA"/>
</dbReference>
<dbReference type="Pfam" id="PF06779">
    <property type="entry name" value="MFS_4"/>
    <property type="match status" value="1"/>
</dbReference>
<feature type="transmembrane region" description="Helical" evidence="1">
    <location>
        <begin position="168"/>
        <end position="189"/>
    </location>
</feature>
<sequence length="400" mass="42441">MHNLQTNNDYTKDIVLIGFIALAITMGIGRFAFTPLMPLMLRDGIIDQTIGTEWAASNYFGYLIGALTASTFRQNPPKGLKIGLSGVAFTTLLLAWSHILPMWFGALLRGSAGIFSAWVMVCVSAWCLPVLAARRLATLGGWIYMGVGVGISSVGVITWLGGNQSANTLWLELGTIATAGVVYIIYSIGRPVLQNSILRPTFTGNHAQETATNVATTSRGLIISYAISGFGYIIPATFLPVMAKNLISDPLIFGMVWPIFGAAAALSVAFVVAGVKQLPKMRIWAVAQALMAIGTLLPLLHTSLGVLAVSAFLVGGTFMVATTIGLQIGREMMPKNPTSLLAKMTAGFAAGQITGPVFVRMISNYQIAGQNGISIASLLATVALIITAIWLWQNDKTSGI</sequence>
<dbReference type="Proteomes" id="UP001165395">
    <property type="component" value="Unassembled WGS sequence"/>
</dbReference>
<feature type="transmembrane region" description="Helical" evidence="1">
    <location>
        <begin position="82"/>
        <end position="104"/>
    </location>
</feature>
<protein>
    <submittedName>
        <fullName evidence="2">YbfB/YjiJ family MFS transporter</fullName>
    </submittedName>
</protein>
<feature type="transmembrane region" description="Helical" evidence="1">
    <location>
        <begin position="255"/>
        <end position="275"/>
    </location>
</feature>
<keyword evidence="1" id="KW-0472">Membrane</keyword>
<feature type="transmembrane region" description="Helical" evidence="1">
    <location>
        <begin position="110"/>
        <end position="131"/>
    </location>
</feature>
<comment type="caution">
    <text evidence="2">The sequence shown here is derived from an EMBL/GenBank/DDBJ whole genome shotgun (WGS) entry which is preliminary data.</text>
</comment>
<feature type="transmembrane region" description="Helical" evidence="1">
    <location>
        <begin position="306"/>
        <end position="328"/>
    </location>
</feature>
<feature type="transmembrane region" description="Helical" evidence="1">
    <location>
        <begin position="282"/>
        <end position="300"/>
    </location>
</feature>
<evidence type="ECO:0000313" key="3">
    <source>
        <dbReference type="Proteomes" id="UP001165395"/>
    </source>
</evidence>
<evidence type="ECO:0000256" key="1">
    <source>
        <dbReference type="SAM" id="Phobius"/>
    </source>
</evidence>
<reference evidence="2" key="1">
    <citation type="submission" date="2021-10" db="EMBL/GenBank/DDBJ databases">
        <title>The complete genome sequence of Leeia sp. TBRC 13508.</title>
        <authorList>
            <person name="Charoenyingcharoen P."/>
            <person name="Yukphan P."/>
        </authorList>
    </citation>
    <scope>NUCLEOTIDE SEQUENCE</scope>
    <source>
        <strain evidence="2">TBRC 13508</strain>
    </source>
</reference>
<keyword evidence="3" id="KW-1185">Reference proteome</keyword>
<accession>A0ABS8DA78</accession>
<feature type="transmembrane region" description="Helical" evidence="1">
    <location>
        <begin position="371"/>
        <end position="392"/>
    </location>
</feature>
<feature type="transmembrane region" description="Helical" evidence="1">
    <location>
        <begin position="222"/>
        <end position="243"/>
    </location>
</feature>
<dbReference type="SUPFAM" id="SSF103473">
    <property type="entry name" value="MFS general substrate transporter"/>
    <property type="match status" value="1"/>
</dbReference>
<organism evidence="2 3">
    <name type="scientific">Leeia speluncae</name>
    <dbReference type="NCBI Taxonomy" id="2884804"/>
    <lineage>
        <taxon>Bacteria</taxon>
        <taxon>Pseudomonadati</taxon>
        <taxon>Pseudomonadota</taxon>
        <taxon>Betaproteobacteria</taxon>
        <taxon>Neisseriales</taxon>
        <taxon>Leeiaceae</taxon>
        <taxon>Leeia</taxon>
    </lineage>
</organism>
<dbReference type="PANTHER" id="PTHR23537">
    <property type="match status" value="1"/>
</dbReference>
<feature type="transmembrane region" description="Helical" evidence="1">
    <location>
        <begin position="143"/>
        <end position="162"/>
    </location>
</feature>
<keyword evidence="1" id="KW-1133">Transmembrane helix</keyword>
<feature type="transmembrane region" description="Helical" evidence="1">
    <location>
        <begin position="340"/>
        <end position="359"/>
    </location>
</feature>
<evidence type="ECO:0000313" key="2">
    <source>
        <dbReference type="EMBL" id="MCB6185074.1"/>
    </source>
</evidence>
<name>A0ABS8DA78_9NEIS</name>
<feature type="transmembrane region" description="Helical" evidence="1">
    <location>
        <begin position="14"/>
        <end position="33"/>
    </location>
</feature>
<dbReference type="InterPro" id="IPR010645">
    <property type="entry name" value="MFS_4"/>
</dbReference>
<dbReference type="RefSeq" id="WP_227181906.1">
    <property type="nucleotide sequence ID" value="NZ_JAJBZT010000012.1"/>
</dbReference>
<proteinExistence type="predicted"/>
<keyword evidence="1" id="KW-0812">Transmembrane</keyword>
<dbReference type="PANTHER" id="PTHR23537:SF1">
    <property type="entry name" value="SUGAR TRANSPORTER"/>
    <property type="match status" value="1"/>
</dbReference>
<gene>
    <name evidence="2" type="ORF">LIN78_16120</name>
</gene>
<dbReference type="InterPro" id="IPR036259">
    <property type="entry name" value="MFS_trans_sf"/>
</dbReference>